<dbReference type="GO" id="GO:0008474">
    <property type="term" value="F:palmitoyl-(protein) hydrolase activity"/>
    <property type="evidence" value="ECO:0007669"/>
    <property type="project" value="TreeGrafter"/>
</dbReference>
<evidence type="ECO:0000313" key="4">
    <source>
        <dbReference type="Proteomes" id="UP000249619"/>
    </source>
</evidence>
<dbReference type="GO" id="GO:0005737">
    <property type="term" value="C:cytoplasm"/>
    <property type="evidence" value="ECO:0007669"/>
    <property type="project" value="TreeGrafter"/>
</dbReference>
<feature type="domain" description="Phospholipase/carboxylesterase/thioesterase" evidence="2">
    <location>
        <begin position="40"/>
        <end position="242"/>
    </location>
</feature>
<accession>A0A364MWL2</accession>
<comment type="similarity">
    <text evidence="1">Belongs to the AB hydrolase superfamily. AB hydrolase 2 family.</text>
</comment>
<dbReference type="PANTHER" id="PTHR10655">
    <property type="entry name" value="LYSOPHOSPHOLIPASE-RELATED"/>
    <property type="match status" value="1"/>
</dbReference>
<dbReference type="Pfam" id="PF02230">
    <property type="entry name" value="Abhydrolase_2"/>
    <property type="match status" value="1"/>
</dbReference>
<dbReference type="GO" id="GO:0052689">
    <property type="term" value="F:carboxylic ester hydrolase activity"/>
    <property type="evidence" value="ECO:0007669"/>
    <property type="project" value="TreeGrafter"/>
</dbReference>
<gene>
    <name evidence="3" type="ORF">DDE83_007207</name>
</gene>
<protein>
    <submittedName>
        <fullName evidence="3">Phospholipase/Carboxylesterase superfamily protein</fullName>
    </submittedName>
</protein>
<dbReference type="SUPFAM" id="SSF53474">
    <property type="entry name" value="alpha/beta-Hydrolases"/>
    <property type="match status" value="1"/>
</dbReference>
<evidence type="ECO:0000313" key="3">
    <source>
        <dbReference type="EMBL" id="RAR05747.1"/>
    </source>
</evidence>
<dbReference type="STRING" id="183478.A0A364MWL2"/>
<name>A0A364MWL2_STELY</name>
<dbReference type="PANTHER" id="PTHR10655:SF67">
    <property type="entry name" value="PHOSPHOLIPASE_CARBOXYLESTERASE SUPERFAMILY (AFU_ORTHOLOGUE AFUA_5G09340)"/>
    <property type="match status" value="1"/>
</dbReference>
<dbReference type="Proteomes" id="UP000249619">
    <property type="component" value="Unassembled WGS sequence"/>
</dbReference>
<evidence type="ECO:0000256" key="1">
    <source>
        <dbReference type="ARBA" id="ARBA00006499"/>
    </source>
</evidence>
<comment type="caution">
    <text evidence="3">The sequence shown here is derived from an EMBL/GenBank/DDBJ whole genome shotgun (WGS) entry which is preliminary data.</text>
</comment>
<dbReference type="InterPro" id="IPR029058">
    <property type="entry name" value="AB_hydrolase_fold"/>
</dbReference>
<dbReference type="InterPro" id="IPR003140">
    <property type="entry name" value="PLipase/COase/thioEstase"/>
</dbReference>
<dbReference type="AlphaFoldDB" id="A0A364MWL2"/>
<dbReference type="Gene3D" id="3.40.50.1820">
    <property type="entry name" value="alpha/beta hydrolase"/>
    <property type="match status" value="1"/>
</dbReference>
<keyword evidence="4" id="KW-1185">Reference proteome</keyword>
<dbReference type="OrthoDB" id="437457at2759"/>
<dbReference type="EMBL" id="QGDH01000126">
    <property type="protein sequence ID" value="RAR05747.1"/>
    <property type="molecule type" value="Genomic_DNA"/>
</dbReference>
<proteinExistence type="inferred from homology"/>
<evidence type="ECO:0000259" key="2">
    <source>
        <dbReference type="Pfam" id="PF02230"/>
    </source>
</evidence>
<organism evidence="3 4">
    <name type="scientific">Stemphylium lycopersici</name>
    <name type="common">Tomato gray leaf spot disease fungus</name>
    <name type="synonym">Thyrospora lycopersici</name>
    <dbReference type="NCBI Taxonomy" id="183478"/>
    <lineage>
        <taxon>Eukaryota</taxon>
        <taxon>Fungi</taxon>
        <taxon>Dikarya</taxon>
        <taxon>Ascomycota</taxon>
        <taxon>Pezizomycotina</taxon>
        <taxon>Dothideomycetes</taxon>
        <taxon>Pleosporomycetidae</taxon>
        <taxon>Pleosporales</taxon>
        <taxon>Pleosporineae</taxon>
        <taxon>Pleosporaceae</taxon>
        <taxon>Stemphylium</taxon>
    </lineage>
</organism>
<sequence>MPGRLPTKADFPSSIVLSVTPRMSAPPVPPVLPLTRPAPSSQPPTNVLILLHGLGDTNEPFTKLGQQLNLPETVCVAIQAPNPLPFDLGGMHWGEDMIFDSNTGEMDMDTGLKKSTHIVLDQVICEGLIAQCGYKAREIMIFGFAQGGMVGLQAAAELGGDELGGVISIGGPLSQSVSLKALEKKSKTPVLICKASKNSAVTDSATCKLKDAFEYIEIKEWKKKGDGMPSSREEMLPIMQFFARRLRSTKGVPAGSVELN</sequence>
<dbReference type="InterPro" id="IPR050565">
    <property type="entry name" value="LYPA1-2/EST-like"/>
</dbReference>
<reference evidence="4" key="1">
    <citation type="submission" date="2018-05" db="EMBL/GenBank/DDBJ databases">
        <title>Draft genome sequence of Stemphylium lycopersici strain CIDEFI 213.</title>
        <authorList>
            <person name="Medina R."/>
            <person name="Franco M.E.E."/>
            <person name="Lucentini C.G."/>
            <person name="Saparrat M.C.N."/>
            <person name="Balatti P.A."/>
        </authorList>
    </citation>
    <scope>NUCLEOTIDE SEQUENCE [LARGE SCALE GENOMIC DNA]</scope>
    <source>
        <strain evidence="4">CIDEFI 213</strain>
    </source>
</reference>